<keyword evidence="6" id="KW-1185">Reference proteome</keyword>
<feature type="transmembrane region" description="Helical" evidence="3">
    <location>
        <begin position="55"/>
        <end position="77"/>
    </location>
</feature>
<dbReference type="EMBL" id="CAXAMN010024617">
    <property type="protein sequence ID" value="CAK9088193.1"/>
    <property type="molecule type" value="Genomic_DNA"/>
</dbReference>
<evidence type="ECO:0000256" key="2">
    <source>
        <dbReference type="SAM" id="MobiDB-lite"/>
    </source>
</evidence>
<feature type="signal peptide" evidence="4">
    <location>
        <begin position="1"/>
        <end position="16"/>
    </location>
</feature>
<feature type="region of interest" description="Disordered" evidence="2">
    <location>
        <begin position="263"/>
        <end position="289"/>
    </location>
</feature>
<organism evidence="5 6">
    <name type="scientific">Durusdinium trenchii</name>
    <dbReference type="NCBI Taxonomy" id="1381693"/>
    <lineage>
        <taxon>Eukaryota</taxon>
        <taxon>Sar</taxon>
        <taxon>Alveolata</taxon>
        <taxon>Dinophyceae</taxon>
        <taxon>Suessiales</taxon>
        <taxon>Symbiodiniaceae</taxon>
        <taxon>Durusdinium</taxon>
    </lineage>
</organism>
<keyword evidence="3" id="KW-0812">Transmembrane</keyword>
<feature type="transmembrane region" description="Helical" evidence="3">
    <location>
        <begin position="186"/>
        <end position="213"/>
    </location>
</feature>
<dbReference type="Gene3D" id="1.10.287.70">
    <property type="match status" value="1"/>
</dbReference>
<dbReference type="Proteomes" id="UP001642484">
    <property type="component" value="Unassembled WGS sequence"/>
</dbReference>
<evidence type="ECO:0000313" key="6">
    <source>
        <dbReference type="Proteomes" id="UP001642484"/>
    </source>
</evidence>
<accession>A0ABP0QKR8</accession>
<evidence type="ECO:0008006" key="7">
    <source>
        <dbReference type="Google" id="ProtNLM"/>
    </source>
</evidence>
<evidence type="ECO:0000256" key="4">
    <source>
        <dbReference type="SAM" id="SignalP"/>
    </source>
</evidence>
<keyword evidence="4" id="KW-0732">Signal</keyword>
<evidence type="ECO:0000313" key="5">
    <source>
        <dbReference type="EMBL" id="CAK9088193.1"/>
    </source>
</evidence>
<feature type="transmembrane region" description="Helical" evidence="3">
    <location>
        <begin position="299"/>
        <end position="323"/>
    </location>
</feature>
<sequence length="382" mass="42230">MAFLFLIVAFSTAITAFHHSLYEFASVDKGMETLLEITLGMYNTENYKAMLHESVWVEIAVIIFVILVFVVLLNLLVAQLNMAYKLAHADMQGYARLTRASIIVTTVEQVSRKRWRRFLQSLKFDQRLEFNEGDIGVAGGIQVYEPSNLNPTTVDSVRRFGGSTAPGMPWPQDQITACHVMTTQRAVFYVVLTTAMLYHCLAASGGGVLNVWVMNVPRLYSQRFALEATRTESVRLSVSVCLSQSVCLGLSNLYPLEKDIKNTRSRANNGRPPPSQRSSSLPEPTQRASTFGAGGFSPASVVVVLPVCFVFSVDLLSSVLELAGSFSRRSERRPARKAGPLSRQLFHEVCLQTATASNGQRGSHAFSLLHLGHRATPTHRSQ</sequence>
<comment type="caution">
    <text evidence="5">The sequence shown here is derived from an EMBL/GenBank/DDBJ whole genome shotgun (WGS) entry which is preliminary data.</text>
</comment>
<dbReference type="PANTHER" id="PTHR10582">
    <property type="entry name" value="TRANSIENT RECEPTOR POTENTIAL ION CHANNEL PROTEIN"/>
    <property type="match status" value="1"/>
</dbReference>
<proteinExistence type="predicted"/>
<dbReference type="InterPro" id="IPR024862">
    <property type="entry name" value="TRPV"/>
</dbReference>
<keyword evidence="3" id="KW-1133">Transmembrane helix</keyword>
<feature type="chain" id="PRO_5045273380" description="Ion transport domain-containing protein" evidence="4">
    <location>
        <begin position="17"/>
        <end position="382"/>
    </location>
</feature>
<keyword evidence="1" id="KW-0677">Repeat</keyword>
<protein>
    <recommendedName>
        <fullName evidence="7">Ion transport domain-containing protein</fullName>
    </recommendedName>
</protein>
<gene>
    <name evidence="5" type="ORF">CCMP2556_LOCUS42560</name>
</gene>
<evidence type="ECO:0000256" key="1">
    <source>
        <dbReference type="ARBA" id="ARBA00022737"/>
    </source>
</evidence>
<reference evidence="5 6" key="1">
    <citation type="submission" date="2024-02" db="EMBL/GenBank/DDBJ databases">
        <authorList>
            <person name="Chen Y."/>
            <person name="Shah S."/>
            <person name="Dougan E. K."/>
            <person name="Thang M."/>
            <person name="Chan C."/>
        </authorList>
    </citation>
    <scope>NUCLEOTIDE SEQUENCE [LARGE SCALE GENOMIC DNA]</scope>
</reference>
<dbReference type="PANTHER" id="PTHR10582:SF2">
    <property type="entry name" value="INACTIVE"/>
    <property type="match status" value="1"/>
</dbReference>
<name>A0ABP0QKR8_9DINO</name>
<evidence type="ECO:0000256" key="3">
    <source>
        <dbReference type="SAM" id="Phobius"/>
    </source>
</evidence>
<keyword evidence="3" id="KW-0472">Membrane</keyword>